<feature type="coiled-coil region" evidence="1">
    <location>
        <begin position="131"/>
        <end position="165"/>
    </location>
</feature>
<accession>A0ABW3I391</accession>
<evidence type="ECO:0000313" key="4">
    <source>
        <dbReference type="Proteomes" id="UP001596997"/>
    </source>
</evidence>
<sequence length="190" mass="21820">MKVTVKLYLIITLIVLSISSSYGQNDFATVNIYRPKMMYGSGARHHFIINGEKVCTLKSGGHLEYKVFNSDSLTIGVYAVALGTRGKLTKYHVNVEKGNEYYFKVRPKFNSVLMEEIEEPVLEKKLDYRLVEKHTDKAESLTINIESKNAESNSKESNADKLRELKKLLDDGIITQEDFDKKKEELLREY</sequence>
<organism evidence="3 4">
    <name type="scientific">Pseudofulvibacter geojedonensis</name>
    <dbReference type="NCBI Taxonomy" id="1123758"/>
    <lineage>
        <taxon>Bacteria</taxon>
        <taxon>Pseudomonadati</taxon>
        <taxon>Bacteroidota</taxon>
        <taxon>Flavobacteriia</taxon>
        <taxon>Flavobacteriales</taxon>
        <taxon>Flavobacteriaceae</taxon>
        <taxon>Pseudofulvibacter</taxon>
    </lineage>
</organism>
<name>A0ABW3I391_9FLAO</name>
<evidence type="ECO:0000313" key="3">
    <source>
        <dbReference type="EMBL" id="MFD0964275.1"/>
    </source>
</evidence>
<dbReference type="Pfam" id="PF09851">
    <property type="entry name" value="SHOCT"/>
    <property type="match status" value="1"/>
</dbReference>
<comment type="caution">
    <text evidence="3">The sequence shown here is derived from an EMBL/GenBank/DDBJ whole genome shotgun (WGS) entry which is preliminary data.</text>
</comment>
<gene>
    <name evidence="3" type="ORF">ACFQ1O_09680</name>
</gene>
<dbReference type="EMBL" id="JBHTJM010000009">
    <property type="protein sequence ID" value="MFD0964275.1"/>
    <property type="molecule type" value="Genomic_DNA"/>
</dbReference>
<evidence type="ECO:0000256" key="1">
    <source>
        <dbReference type="SAM" id="Coils"/>
    </source>
</evidence>
<keyword evidence="4" id="KW-1185">Reference proteome</keyword>
<reference evidence="4" key="1">
    <citation type="journal article" date="2019" name="Int. J. Syst. Evol. Microbiol.">
        <title>The Global Catalogue of Microorganisms (GCM) 10K type strain sequencing project: providing services to taxonomists for standard genome sequencing and annotation.</title>
        <authorList>
            <consortium name="The Broad Institute Genomics Platform"/>
            <consortium name="The Broad Institute Genome Sequencing Center for Infectious Disease"/>
            <person name="Wu L."/>
            <person name="Ma J."/>
        </authorList>
    </citation>
    <scope>NUCLEOTIDE SEQUENCE [LARGE SCALE GENOMIC DNA]</scope>
    <source>
        <strain evidence="4">CCUG 62114</strain>
    </source>
</reference>
<protein>
    <submittedName>
        <fullName evidence="3">SHOCT domain-containing protein</fullName>
    </submittedName>
</protein>
<proteinExistence type="predicted"/>
<evidence type="ECO:0000259" key="2">
    <source>
        <dbReference type="Pfam" id="PF09851"/>
    </source>
</evidence>
<feature type="domain" description="SHOCT" evidence="2">
    <location>
        <begin position="160"/>
        <end position="187"/>
    </location>
</feature>
<dbReference type="Proteomes" id="UP001596997">
    <property type="component" value="Unassembled WGS sequence"/>
</dbReference>
<keyword evidence="1" id="KW-0175">Coiled coil</keyword>
<dbReference type="InterPro" id="IPR018649">
    <property type="entry name" value="SHOCT"/>
</dbReference>